<evidence type="ECO:0000313" key="8">
    <source>
        <dbReference type="EMBL" id="PLW80955.1"/>
    </source>
</evidence>
<dbReference type="Gene3D" id="3.40.50.20">
    <property type="match status" value="1"/>
</dbReference>
<sequence>MSIQKLLVANRGEIAIRVMRAAHDAGIISVAVSAEDEDRALHVRHADEHRALAGKGARAYLDADAMVRAALDAGADAVHPGYGFLSENASFARKCQEAGLTFVGPRPEILEYFGDKVTARRIAANAGVAVLSGTEGNADVNSARAFLASLPAGSQMIIKAVAGGGGRGVRVVDAGMDLEDAMARAAAEARAAFGDGALYIERYLPNARHIEVQVVGDGSGRIAHLGERDCSIQRRYQKIIEIAPSPLLADSTRRQILDAAIRVAESVKYDSIGTLEFLVSADGQEFAFIEANARLQVEHTITEEVMGVDLVRIQLELAQGASIESLAIPDEATAKGFAIQLRINTERMKADGRTLPAGGELKAFDLPGGPGVRVDTLAFNGFRSSPGFDSLLAKLVVHSPSANFSDCIKKALRSLSEFQIDGIETNREFLANIMRHPDFASGNIHTRFVDEHLAVLADIIQKMPKRYVEPVSERRIVAQGLQA</sequence>
<dbReference type="Pfam" id="PF02785">
    <property type="entry name" value="Biotin_carb_C"/>
    <property type="match status" value="1"/>
</dbReference>
<dbReference type="OrthoDB" id="9763189at2"/>
<dbReference type="Proteomes" id="UP000234845">
    <property type="component" value="Unassembled WGS sequence"/>
</dbReference>
<evidence type="ECO:0000259" key="6">
    <source>
        <dbReference type="PROSITE" id="PS50975"/>
    </source>
</evidence>
<evidence type="ECO:0000256" key="5">
    <source>
        <dbReference type="PROSITE-ProRule" id="PRU00409"/>
    </source>
</evidence>
<keyword evidence="2 5" id="KW-0547">Nucleotide-binding</keyword>
<feature type="domain" description="Biotin carboxylation" evidence="7">
    <location>
        <begin position="2"/>
        <end position="454"/>
    </location>
</feature>
<dbReference type="PANTHER" id="PTHR48095:SF5">
    <property type="entry name" value="BLL7292 PROTEIN"/>
    <property type="match status" value="1"/>
</dbReference>
<keyword evidence="9" id="KW-1185">Reference proteome</keyword>
<gene>
    <name evidence="8" type="ORF">CWI75_18110</name>
</gene>
<dbReference type="EMBL" id="PKLZ01000021">
    <property type="protein sequence ID" value="PLW80955.1"/>
    <property type="molecule type" value="Genomic_DNA"/>
</dbReference>
<evidence type="ECO:0000313" key="9">
    <source>
        <dbReference type="Proteomes" id="UP000234845"/>
    </source>
</evidence>
<dbReference type="InterPro" id="IPR051602">
    <property type="entry name" value="ACC_Biotin_Carboxylase"/>
</dbReference>
<evidence type="ECO:0000259" key="7">
    <source>
        <dbReference type="PROSITE" id="PS50979"/>
    </source>
</evidence>
<dbReference type="Pfam" id="PF02786">
    <property type="entry name" value="CPSase_L_D2"/>
    <property type="match status" value="1"/>
</dbReference>
<feature type="domain" description="ATP-grasp" evidence="6">
    <location>
        <begin position="120"/>
        <end position="319"/>
    </location>
</feature>
<dbReference type="InterPro" id="IPR013815">
    <property type="entry name" value="ATP_grasp_subdomain_1"/>
</dbReference>
<reference evidence="9" key="1">
    <citation type="submission" date="2017-11" db="EMBL/GenBank/DDBJ databases">
        <title>The draft genome sequence of Chromatocurvus sp. F02.</title>
        <authorList>
            <person name="Du Z.-J."/>
            <person name="Chang Y.-Q."/>
        </authorList>
    </citation>
    <scope>NUCLEOTIDE SEQUENCE [LARGE SCALE GENOMIC DNA]</scope>
    <source>
        <strain evidence="9">F02</strain>
    </source>
</reference>
<keyword evidence="3 5" id="KW-0067">ATP-binding</keyword>
<protein>
    <submittedName>
        <fullName evidence="8">Uncharacterized protein</fullName>
    </submittedName>
</protein>
<dbReference type="GO" id="GO:0046872">
    <property type="term" value="F:metal ion binding"/>
    <property type="evidence" value="ECO:0007669"/>
    <property type="project" value="InterPro"/>
</dbReference>
<name>A0A2N5XXS2_9GAMM</name>
<dbReference type="PROSITE" id="PS00867">
    <property type="entry name" value="CPSASE_2"/>
    <property type="match status" value="1"/>
</dbReference>
<dbReference type="InterPro" id="IPR005482">
    <property type="entry name" value="Biotin_COase_C"/>
</dbReference>
<dbReference type="InterPro" id="IPR005479">
    <property type="entry name" value="CPAse_ATP-bd"/>
</dbReference>
<dbReference type="InterPro" id="IPR011054">
    <property type="entry name" value="Rudment_hybrid_motif"/>
</dbReference>
<dbReference type="PROSITE" id="PS50979">
    <property type="entry name" value="BC"/>
    <property type="match status" value="1"/>
</dbReference>
<keyword evidence="4" id="KW-0092">Biotin</keyword>
<dbReference type="GO" id="GO:0016874">
    <property type="term" value="F:ligase activity"/>
    <property type="evidence" value="ECO:0007669"/>
    <property type="project" value="UniProtKB-KW"/>
</dbReference>
<organism evidence="8 9">
    <name type="scientific">Kineobactrum sediminis</name>
    <dbReference type="NCBI Taxonomy" id="1905677"/>
    <lineage>
        <taxon>Bacteria</taxon>
        <taxon>Pseudomonadati</taxon>
        <taxon>Pseudomonadota</taxon>
        <taxon>Gammaproteobacteria</taxon>
        <taxon>Cellvibrionales</taxon>
        <taxon>Halieaceae</taxon>
        <taxon>Kineobactrum</taxon>
    </lineage>
</organism>
<dbReference type="SUPFAM" id="SSF51246">
    <property type="entry name" value="Rudiment single hybrid motif"/>
    <property type="match status" value="1"/>
</dbReference>
<dbReference type="Pfam" id="PF00289">
    <property type="entry name" value="Biotin_carb_N"/>
    <property type="match status" value="1"/>
</dbReference>
<dbReference type="SUPFAM" id="SSF52440">
    <property type="entry name" value="PreATP-grasp domain"/>
    <property type="match status" value="1"/>
</dbReference>
<evidence type="ECO:0000256" key="3">
    <source>
        <dbReference type="ARBA" id="ARBA00022840"/>
    </source>
</evidence>
<proteinExistence type="predicted"/>
<dbReference type="InterPro" id="IPR005481">
    <property type="entry name" value="BC-like_N"/>
</dbReference>
<dbReference type="SMART" id="SM00878">
    <property type="entry name" value="Biotin_carb_C"/>
    <property type="match status" value="1"/>
</dbReference>
<dbReference type="InterPro" id="IPR016185">
    <property type="entry name" value="PreATP-grasp_dom_sf"/>
</dbReference>
<evidence type="ECO:0000256" key="4">
    <source>
        <dbReference type="ARBA" id="ARBA00023267"/>
    </source>
</evidence>
<dbReference type="RefSeq" id="WP_101522939.1">
    <property type="nucleotide sequence ID" value="NZ_PKLZ01000021.1"/>
</dbReference>
<dbReference type="GO" id="GO:0005524">
    <property type="term" value="F:ATP binding"/>
    <property type="evidence" value="ECO:0007669"/>
    <property type="project" value="UniProtKB-UniRule"/>
</dbReference>
<dbReference type="Gene3D" id="3.30.1490.20">
    <property type="entry name" value="ATP-grasp fold, A domain"/>
    <property type="match status" value="1"/>
</dbReference>
<dbReference type="AlphaFoldDB" id="A0A2N5XXS2"/>
<evidence type="ECO:0000256" key="2">
    <source>
        <dbReference type="ARBA" id="ARBA00022741"/>
    </source>
</evidence>
<comment type="caution">
    <text evidence="8">The sequence shown here is derived from an EMBL/GenBank/DDBJ whole genome shotgun (WGS) entry which is preliminary data.</text>
</comment>
<accession>A0A2N5XXS2</accession>
<dbReference type="PANTHER" id="PTHR48095">
    <property type="entry name" value="PYRUVATE CARBOXYLASE SUBUNIT A"/>
    <property type="match status" value="1"/>
</dbReference>
<dbReference type="Gene3D" id="3.30.470.20">
    <property type="entry name" value="ATP-grasp fold, B domain"/>
    <property type="match status" value="1"/>
</dbReference>
<dbReference type="SUPFAM" id="SSF56059">
    <property type="entry name" value="Glutathione synthetase ATP-binding domain-like"/>
    <property type="match status" value="1"/>
</dbReference>
<dbReference type="InterPro" id="IPR011764">
    <property type="entry name" value="Biotin_carboxylation_dom"/>
</dbReference>
<dbReference type="InterPro" id="IPR011761">
    <property type="entry name" value="ATP-grasp"/>
</dbReference>
<dbReference type="PROSITE" id="PS50975">
    <property type="entry name" value="ATP_GRASP"/>
    <property type="match status" value="1"/>
</dbReference>
<evidence type="ECO:0000256" key="1">
    <source>
        <dbReference type="ARBA" id="ARBA00022598"/>
    </source>
</evidence>
<keyword evidence="1" id="KW-0436">Ligase</keyword>